<dbReference type="Proteomes" id="UP000243579">
    <property type="component" value="Unassembled WGS sequence"/>
</dbReference>
<feature type="compositionally biased region" description="Pro residues" evidence="1">
    <location>
        <begin position="149"/>
        <end position="158"/>
    </location>
</feature>
<feature type="compositionally biased region" description="Pro residues" evidence="1">
    <location>
        <begin position="106"/>
        <end position="120"/>
    </location>
</feature>
<feature type="region of interest" description="Disordered" evidence="1">
    <location>
        <begin position="1"/>
        <end position="37"/>
    </location>
</feature>
<feature type="compositionally biased region" description="Low complexity" evidence="1">
    <location>
        <begin position="93"/>
        <end position="105"/>
    </location>
</feature>
<sequence>MKRKAESEAGAASPPRLRKEIECPGAPRKKKRMSVRKIPHLALVPDVAVADDDDRAALAAVVRSLEDELNAAAAAESSDADLELHGRHDRSDASAVASPATVSAPASPPPTTPSCTPPCTPSLFRDKTPSPARTATPDTDSVPSTPSVPSAPPSPEGG</sequence>
<feature type="compositionally biased region" description="Low complexity" evidence="1">
    <location>
        <begin position="134"/>
        <end position="148"/>
    </location>
</feature>
<reference evidence="2 3" key="1">
    <citation type="journal article" date="2014" name="Genome Biol. Evol.">
        <title>The secreted proteins of Achlya hypogyna and Thraustotheca clavata identify the ancestral oomycete secretome and reveal gene acquisitions by horizontal gene transfer.</title>
        <authorList>
            <person name="Misner I."/>
            <person name="Blouin N."/>
            <person name="Leonard G."/>
            <person name="Richards T.A."/>
            <person name="Lane C.E."/>
        </authorList>
    </citation>
    <scope>NUCLEOTIDE SEQUENCE [LARGE SCALE GENOMIC DNA]</scope>
    <source>
        <strain evidence="2 3">ATCC 48635</strain>
    </source>
</reference>
<comment type="caution">
    <text evidence="2">The sequence shown here is derived from an EMBL/GenBank/DDBJ whole genome shotgun (WGS) entry which is preliminary data.</text>
</comment>
<keyword evidence="3" id="KW-1185">Reference proteome</keyword>
<feature type="compositionally biased region" description="Basic and acidic residues" evidence="1">
    <location>
        <begin position="82"/>
        <end position="92"/>
    </location>
</feature>
<dbReference type="AlphaFoldDB" id="A0A1V9YCK0"/>
<organism evidence="2 3">
    <name type="scientific">Achlya hypogyna</name>
    <name type="common">Oomycete</name>
    <name type="synonym">Protoachlya hypogyna</name>
    <dbReference type="NCBI Taxonomy" id="1202772"/>
    <lineage>
        <taxon>Eukaryota</taxon>
        <taxon>Sar</taxon>
        <taxon>Stramenopiles</taxon>
        <taxon>Oomycota</taxon>
        <taxon>Saprolegniomycetes</taxon>
        <taxon>Saprolegniales</taxon>
        <taxon>Achlyaceae</taxon>
        <taxon>Achlya</taxon>
    </lineage>
</organism>
<accession>A0A1V9YCK0</accession>
<feature type="region of interest" description="Disordered" evidence="1">
    <location>
        <begin position="76"/>
        <end position="158"/>
    </location>
</feature>
<dbReference type="EMBL" id="JNBR01002149">
    <property type="protein sequence ID" value="OQR83451.1"/>
    <property type="molecule type" value="Genomic_DNA"/>
</dbReference>
<evidence type="ECO:0000313" key="3">
    <source>
        <dbReference type="Proteomes" id="UP000243579"/>
    </source>
</evidence>
<protein>
    <submittedName>
        <fullName evidence="2">Uncharacterized protein</fullName>
    </submittedName>
</protein>
<proteinExistence type="predicted"/>
<evidence type="ECO:0000256" key="1">
    <source>
        <dbReference type="SAM" id="MobiDB-lite"/>
    </source>
</evidence>
<name>A0A1V9YCK0_ACHHY</name>
<evidence type="ECO:0000313" key="2">
    <source>
        <dbReference type="EMBL" id="OQR83451.1"/>
    </source>
</evidence>
<dbReference type="OrthoDB" id="79918at2759"/>
<gene>
    <name evidence="2" type="ORF">ACHHYP_14695</name>
</gene>
<feature type="compositionally biased region" description="Basic residues" evidence="1">
    <location>
        <begin position="27"/>
        <end position="37"/>
    </location>
</feature>